<sequence length="331" mass="37769">MSNPTISVIIPAYNAEQSLERCANSVLSQSFTDFELIVVDDGSTDATASVADAVAAKDNRVRVVHKANGGVSSARNVGLDAASGTYVTFVDSDDAILAGCLVSMMQAMQRYHADLCIVGYRSRISRLQKTINHCIENEYAIDTSSMPDKCWMNAICELESKSYLFQCWGKLYRRQCLDGLRFNERISYGEDTVFVFDLLQRHPKIIALPGPLYEYEETQTGLASRFRLDKPSDLLWQHGHRLKIYRFDELTRHNQDDLCRRLANDVLWAIDAVRKAPHSVSSLQKIEYISRLTESPYRRYYLYGLKHAAVSRLVKILYVLNIDLLWSIYIR</sequence>
<dbReference type="Gene3D" id="3.90.550.10">
    <property type="entry name" value="Spore Coat Polysaccharide Biosynthesis Protein SpsA, Chain A"/>
    <property type="match status" value="1"/>
</dbReference>
<dbReference type="AlphaFoldDB" id="A0AA87IJS1"/>
<dbReference type="EMBL" id="AJTF01000025">
    <property type="protein sequence ID" value="EIJ27992.1"/>
    <property type="molecule type" value="Genomic_DNA"/>
</dbReference>
<dbReference type="InterPro" id="IPR001173">
    <property type="entry name" value="Glyco_trans_2-like"/>
</dbReference>
<evidence type="ECO:0000313" key="5">
    <source>
        <dbReference type="Proteomes" id="UP000006410"/>
    </source>
</evidence>
<name>A0AA87IJS1_BIFLL</name>
<dbReference type="EC" id="2.4.-.-" evidence="4"/>
<dbReference type="InterPro" id="IPR029044">
    <property type="entry name" value="Nucleotide-diphossugar_trans"/>
</dbReference>
<evidence type="ECO:0000313" key="4">
    <source>
        <dbReference type="EMBL" id="EIJ27992.1"/>
    </source>
</evidence>
<gene>
    <name evidence="4" type="ORF">HMPREF1313_1008</name>
</gene>
<proteinExistence type="predicted"/>
<accession>A0AA87IJS1</accession>
<dbReference type="SUPFAM" id="SSF53448">
    <property type="entry name" value="Nucleotide-diphospho-sugar transferases"/>
    <property type="match status" value="1"/>
</dbReference>
<keyword evidence="2 4" id="KW-0808">Transferase</keyword>
<evidence type="ECO:0000256" key="1">
    <source>
        <dbReference type="ARBA" id="ARBA00022676"/>
    </source>
</evidence>
<dbReference type="Proteomes" id="UP000006410">
    <property type="component" value="Unassembled WGS sequence"/>
</dbReference>
<dbReference type="CDD" id="cd00761">
    <property type="entry name" value="Glyco_tranf_GTA_type"/>
    <property type="match status" value="1"/>
</dbReference>
<comment type="caution">
    <text evidence="4">The sequence shown here is derived from an EMBL/GenBank/DDBJ whole genome shotgun (WGS) entry which is preliminary data.</text>
</comment>
<protein>
    <submittedName>
        <fullName evidence="4">Glycosyltransferase, group 2 family protein</fullName>
        <ecNumber evidence="4">2.4.-.-</ecNumber>
    </submittedName>
</protein>
<dbReference type="GO" id="GO:0016757">
    <property type="term" value="F:glycosyltransferase activity"/>
    <property type="evidence" value="ECO:0007669"/>
    <property type="project" value="UniProtKB-KW"/>
</dbReference>
<keyword evidence="1 4" id="KW-0328">Glycosyltransferase</keyword>
<dbReference type="PANTHER" id="PTHR22916:SF51">
    <property type="entry name" value="GLYCOSYLTRANSFERASE EPSH-RELATED"/>
    <property type="match status" value="1"/>
</dbReference>
<feature type="domain" description="Glycosyltransferase 2-like" evidence="3">
    <location>
        <begin position="7"/>
        <end position="125"/>
    </location>
</feature>
<organism evidence="4 5">
    <name type="scientific">Bifidobacterium longum subsp. longum 1-6B</name>
    <dbReference type="NCBI Taxonomy" id="1161744"/>
    <lineage>
        <taxon>Bacteria</taxon>
        <taxon>Bacillati</taxon>
        <taxon>Actinomycetota</taxon>
        <taxon>Actinomycetes</taxon>
        <taxon>Bifidobacteriales</taxon>
        <taxon>Bifidobacteriaceae</taxon>
        <taxon>Bifidobacterium</taxon>
    </lineage>
</organism>
<dbReference type="Pfam" id="PF00535">
    <property type="entry name" value="Glycos_transf_2"/>
    <property type="match status" value="1"/>
</dbReference>
<dbReference type="PANTHER" id="PTHR22916">
    <property type="entry name" value="GLYCOSYLTRANSFERASE"/>
    <property type="match status" value="1"/>
</dbReference>
<evidence type="ECO:0000256" key="2">
    <source>
        <dbReference type="ARBA" id="ARBA00022679"/>
    </source>
</evidence>
<evidence type="ECO:0000259" key="3">
    <source>
        <dbReference type="Pfam" id="PF00535"/>
    </source>
</evidence>
<reference evidence="4 5" key="1">
    <citation type="journal article" date="2013" name="Genome Announc.">
        <title>Draft Genome Sequences of Two Pairs of Human Intestinal Bifidobacterium longum subsp. longum Strains, 44B and 1-6B and 35B and 2-2B, Consecutively Isolated from Two Children after a 5-Year Time Period.</title>
        <authorList>
            <person name="Shkoporov A.N."/>
            <person name="Efimov B.A."/>
            <person name="Khokhlova E.V."/>
            <person name="Chaplin A.V."/>
            <person name="Kafarskaya L.I."/>
            <person name="Durkin A.S."/>
            <person name="McCorrison J."/>
            <person name="Torralba M."/>
            <person name="Gillis M."/>
            <person name="Sutton G."/>
            <person name="Weibel D.B."/>
            <person name="Nelson K.E."/>
            <person name="Smeianov V.V."/>
        </authorList>
    </citation>
    <scope>NUCLEOTIDE SEQUENCE [LARGE SCALE GENOMIC DNA]</scope>
    <source>
        <strain evidence="4 5">1-6B</strain>
    </source>
</reference>